<dbReference type="CDD" id="cd13198">
    <property type="entry name" value="FERM_C1_MyoVII"/>
    <property type="match status" value="1"/>
</dbReference>
<dbReference type="CDD" id="cd17092">
    <property type="entry name" value="FERM1_F1_Myosin-VII"/>
    <property type="match status" value="1"/>
</dbReference>
<dbReference type="FunFam" id="1.10.10.820:FF:000001">
    <property type="entry name" value="Myosin heavy chain"/>
    <property type="match status" value="1"/>
</dbReference>
<dbReference type="GO" id="GO:0003774">
    <property type="term" value="F:cytoskeletal motor activity"/>
    <property type="evidence" value="ECO:0007669"/>
    <property type="project" value="UniProtKB-UniRule"/>
</dbReference>
<evidence type="ECO:0000256" key="6">
    <source>
        <dbReference type="ARBA" id="ARBA00022741"/>
    </source>
</evidence>
<dbReference type="InterPro" id="IPR002404">
    <property type="entry name" value="IRS_PTB"/>
</dbReference>
<dbReference type="InterPro" id="IPR011993">
    <property type="entry name" value="PH-like_dom_sf"/>
</dbReference>
<evidence type="ECO:0000259" key="16">
    <source>
        <dbReference type="PROSITE" id="PS51016"/>
    </source>
</evidence>
<dbReference type="InterPro" id="IPR014352">
    <property type="entry name" value="FERM/acyl-CoA-bd_prot_sf"/>
</dbReference>
<dbReference type="Gene3D" id="3.10.20.90">
    <property type="entry name" value="Phosphatidylinositol 3-kinase Catalytic Subunit, Chain A, domain 1"/>
    <property type="match status" value="2"/>
</dbReference>
<dbReference type="PANTHER" id="PTHR22692:SF33">
    <property type="entry name" value="MYOSIN"/>
    <property type="match status" value="1"/>
</dbReference>
<dbReference type="InterPro" id="IPR041793">
    <property type="entry name" value="MyoVII_FERM_C1"/>
</dbReference>
<dbReference type="GO" id="GO:0005737">
    <property type="term" value="C:cytoplasm"/>
    <property type="evidence" value="ECO:0007669"/>
    <property type="project" value="UniProtKB-SubCell"/>
</dbReference>
<evidence type="ECO:0000256" key="4">
    <source>
        <dbReference type="ARBA" id="ARBA00022490"/>
    </source>
</evidence>
<dbReference type="InterPro" id="IPR057130">
    <property type="entry name" value="Myosin_VII_N"/>
</dbReference>
<organism evidence="18 19">
    <name type="scientific">Acanthoscelides obtectus</name>
    <name type="common">Bean weevil</name>
    <name type="synonym">Bruchus obtectus</name>
    <dbReference type="NCBI Taxonomy" id="200917"/>
    <lineage>
        <taxon>Eukaryota</taxon>
        <taxon>Metazoa</taxon>
        <taxon>Ecdysozoa</taxon>
        <taxon>Arthropoda</taxon>
        <taxon>Hexapoda</taxon>
        <taxon>Insecta</taxon>
        <taxon>Pterygota</taxon>
        <taxon>Neoptera</taxon>
        <taxon>Endopterygota</taxon>
        <taxon>Coleoptera</taxon>
        <taxon>Polyphaga</taxon>
        <taxon>Cucujiformia</taxon>
        <taxon>Chrysomeloidea</taxon>
        <taxon>Chrysomelidae</taxon>
        <taxon>Bruchinae</taxon>
        <taxon>Bruchini</taxon>
        <taxon>Acanthoscelides</taxon>
    </lineage>
</organism>
<dbReference type="InterPro" id="IPR001452">
    <property type="entry name" value="SH3_domain"/>
</dbReference>
<evidence type="ECO:0000259" key="15">
    <source>
        <dbReference type="PROSITE" id="PS50057"/>
    </source>
</evidence>
<dbReference type="Gene3D" id="1.10.10.820">
    <property type="match status" value="1"/>
</dbReference>
<comment type="caution">
    <text evidence="18">The sequence shown here is derived from an EMBL/GenBank/DDBJ whole genome shotgun (WGS) entry which is preliminary data.</text>
</comment>
<dbReference type="CDD" id="cd13199">
    <property type="entry name" value="FERM_C2_MyoVII"/>
    <property type="match status" value="1"/>
</dbReference>
<dbReference type="GO" id="GO:0003779">
    <property type="term" value="F:actin binding"/>
    <property type="evidence" value="ECO:0007669"/>
    <property type="project" value="UniProtKB-KW"/>
</dbReference>
<dbReference type="InterPro" id="IPR019749">
    <property type="entry name" value="Band_41_domain"/>
</dbReference>
<keyword evidence="9 12" id="KW-0505">Motor protein</keyword>
<evidence type="ECO:0000259" key="17">
    <source>
        <dbReference type="PROSITE" id="PS51456"/>
    </source>
</evidence>
<dbReference type="GO" id="GO:0009888">
    <property type="term" value="P:tissue development"/>
    <property type="evidence" value="ECO:0007669"/>
    <property type="project" value="UniProtKB-ARBA"/>
</dbReference>
<evidence type="ECO:0000256" key="1">
    <source>
        <dbReference type="ARBA" id="ARBA00004496"/>
    </source>
</evidence>
<dbReference type="CDD" id="cd17093">
    <property type="entry name" value="FERM2_F1_Myosin-VII"/>
    <property type="match status" value="1"/>
</dbReference>
<name>A0A9P0JLH7_ACAOB</name>
<dbReference type="Pfam" id="PF02174">
    <property type="entry name" value="IRS"/>
    <property type="match status" value="1"/>
</dbReference>
<dbReference type="SMART" id="SM00139">
    <property type="entry name" value="MyTH4"/>
    <property type="match status" value="2"/>
</dbReference>
<dbReference type="InterPro" id="IPR036106">
    <property type="entry name" value="MYSc_Myo7"/>
</dbReference>
<dbReference type="Pfam" id="PF24123">
    <property type="entry name" value="Myosin_VII_N"/>
    <property type="match status" value="1"/>
</dbReference>
<dbReference type="InterPro" id="IPR000299">
    <property type="entry name" value="FERM_domain"/>
</dbReference>
<dbReference type="GO" id="GO:0120025">
    <property type="term" value="C:plasma membrane bounded cell projection"/>
    <property type="evidence" value="ECO:0007669"/>
    <property type="project" value="UniProtKB-ARBA"/>
</dbReference>
<dbReference type="PROSITE" id="PS50057">
    <property type="entry name" value="FERM_3"/>
    <property type="match status" value="2"/>
</dbReference>
<dbReference type="Gene3D" id="6.20.240.20">
    <property type="match status" value="1"/>
</dbReference>
<dbReference type="Gene3D" id="1.20.5.190">
    <property type="match status" value="1"/>
</dbReference>
<dbReference type="InterPro" id="IPR036028">
    <property type="entry name" value="SH3-like_dom_sf"/>
</dbReference>
<dbReference type="SUPFAM" id="SSF52540">
    <property type="entry name" value="P-loop containing nucleoside triphosphate hydrolases"/>
    <property type="match status" value="1"/>
</dbReference>
<evidence type="ECO:0000256" key="8">
    <source>
        <dbReference type="ARBA" id="ARBA00023123"/>
    </source>
</evidence>
<dbReference type="InterPro" id="IPR027417">
    <property type="entry name" value="P-loop_NTPase"/>
</dbReference>
<comment type="subcellular location">
    <subcellularLocation>
        <location evidence="1">Cytoplasm</location>
    </subcellularLocation>
</comment>
<dbReference type="Gene3D" id="2.30.29.30">
    <property type="entry name" value="Pleckstrin-homology domain (PH domain)/Phosphotyrosine-binding domain (PTB)"/>
    <property type="match status" value="2"/>
</dbReference>
<dbReference type="OrthoDB" id="6108017at2759"/>
<dbReference type="Gene3D" id="1.20.58.530">
    <property type="match status" value="1"/>
</dbReference>
<dbReference type="InterPro" id="IPR035963">
    <property type="entry name" value="FERM_2"/>
</dbReference>
<evidence type="ECO:0000256" key="13">
    <source>
        <dbReference type="SAM" id="Coils"/>
    </source>
</evidence>
<dbReference type="CDD" id="cd14473">
    <property type="entry name" value="FERM_B-lobe"/>
    <property type="match status" value="2"/>
</dbReference>
<dbReference type="SMART" id="SM00242">
    <property type="entry name" value="MYSc"/>
    <property type="match status" value="1"/>
</dbReference>
<dbReference type="Pfam" id="PF21998">
    <property type="entry name" value="FERM_C1_MyoVII"/>
    <property type="match status" value="1"/>
</dbReference>
<keyword evidence="10 12" id="KW-0009">Actin-binding</keyword>
<dbReference type="Pfam" id="PF00612">
    <property type="entry name" value="IQ"/>
    <property type="match status" value="3"/>
</dbReference>
<evidence type="ECO:0000256" key="9">
    <source>
        <dbReference type="ARBA" id="ARBA00023175"/>
    </source>
</evidence>
<dbReference type="CDD" id="cd01381">
    <property type="entry name" value="MYSc_Myo7"/>
    <property type="match status" value="1"/>
</dbReference>
<dbReference type="PROSITE" id="PS50002">
    <property type="entry name" value="SH3"/>
    <property type="match status" value="1"/>
</dbReference>
<evidence type="ECO:0000256" key="7">
    <source>
        <dbReference type="ARBA" id="ARBA00022840"/>
    </source>
</evidence>
<dbReference type="SUPFAM" id="SSF50044">
    <property type="entry name" value="SH3-domain"/>
    <property type="match status" value="1"/>
</dbReference>
<keyword evidence="19" id="KW-1185">Reference proteome</keyword>
<keyword evidence="7 12" id="KW-0067">ATP-binding</keyword>
<dbReference type="GO" id="GO:0005524">
    <property type="term" value="F:ATP binding"/>
    <property type="evidence" value="ECO:0007669"/>
    <property type="project" value="UniProtKB-UniRule"/>
</dbReference>
<feature type="domain" description="MyTH4" evidence="16">
    <location>
        <begin position="951"/>
        <end position="1182"/>
    </location>
</feature>
<dbReference type="SUPFAM" id="SSF54236">
    <property type="entry name" value="Ubiquitin-like"/>
    <property type="match status" value="2"/>
</dbReference>
<dbReference type="Proteomes" id="UP001152888">
    <property type="component" value="Unassembled WGS sequence"/>
</dbReference>
<feature type="coiled-coil region" evidence="13">
    <location>
        <begin position="859"/>
        <end position="886"/>
    </location>
</feature>
<evidence type="ECO:0000313" key="19">
    <source>
        <dbReference type="Proteomes" id="UP001152888"/>
    </source>
</evidence>
<feature type="binding site" evidence="12">
    <location>
        <begin position="158"/>
        <end position="165"/>
    </location>
    <ligand>
        <name>ATP</name>
        <dbReference type="ChEBI" id="CHEBI:30616"/>
    </ligand>
</feature>
<dbReference type="PROSITE" id="PS51456">
    <property type="entry name" value="MYOSIN_MOTOR"/>
    <property type="match status" value="1"/>
</dbReference>
<keyword evidence="3 11" id="KW-0728">SH3 domain</keyword>
<dbReference type="Pfam" id="PF00784">
    <property type="entry name" value="MyTH4"/>
    <property type="match status" value="2"/>
</dbReference>
<evidence type="ECO:0000256" key="3">
    <source>
        <dbReference type="ARBA" id="ARBA00022443"/>
    </source>
</evidence>
<dbReference type="InterPro" id="IPR001609">
    <property type="entry name" value="Myosin_head_motor_dom-like"/>
</dbReference>
<dbReference type="InterPro" id="IPR038185">
    <property type="entry name" value="MyTH4_dom_sf"/>
</dbReference>
<evidence type="ECO:0000256" key="10">
    <source>
        <dbReference type="ARBA" id="ARBA00023203"/>
    </source>
</evidence>
<keyword evidence="4" id="KW-0963">Cytoplasm</keyword>
<dbReference type="Gene3D" id="1.20.120.720">
    <property type="entry name" value="Myosin VI head, motor domain, U50 subdomain"/>
    <property type="match status" value="1"/>
</dbReference>
<dbReference type="GO" id="GO:0016459">
    <property type="term" value="C:myosin complex"/>
    <property type="evidence" value="ECO:0007669"/>
    <property type="project" value="UniProtKB-KW"/>
</dbReference>
<dbReference type="InterPro" id="IPR041794">
    <property type="entry name" value="MyoVII_FERM_C2"/>
</dbReference>
<dbReference type="Gene3D" id="1.20.80.10">
    <property type="match status" value="2"/>
</dbReference>
<reference evidence="18" key="1">
    <citation type="submission" date="2022-03" db="EMBL/GenBank/DDBJ databases">
        <authorList>
            <person name="Sayadi A."/>
        </authorList>
    </citation>
    <scope>NUCLEOTIDE SEQUENCE</scope>
</reference>
<dbReference type="PANTHER" id="PTHR22692">
    <property type="entry name" value="MYOSIN VII, XV"/>
    <property type="match status" value="1"/>
</dbReference>
<dbReference type="SMART" id="SM00015">
    <property type="entry name" value="IQ"/>
    <property type="match status" value="3"/>
</dbReference>
<dbReference type="GO" id="GO:0071944">
    <property type="term" value="C:cell periphery"/>
    <property type="evidence" value="ECO:0007669"/>
    <property type="project" value="UniProtKB-ARBA"/>
</dbReference>
<dbReference type="Gene3D" id="2.30.30.40">
    <property type="entry name" value="SH3 Domains"/>
    <property type="match status" value="1"/>
</dbReference>
<dbReference type="SMART" id="SM00295">
    <property type="entry name" value="B41"/>
    <property type="match status" value="2"/>
</dbReference>
<feature type="domain" description="FERM" evidence="15">
    <location>
        <begin position="1788"/>
        <end position="2092"/>
    </location>
</feature>
<sequence length="2095" mass="239870">MANQKLMLGDYIWAKQLSGDEFDIPIGGKIVAVESSRVKIQDDDQKEMYISNQQVLKNMHVSSIKGVEDMINLGDLQEYAILRNLHKRYKEKLIYTYTGSMLIAINPYELLPIYTNALIKEYRNQNTEDLLPHIFAIGDNSYSNLKNSAKDQCIVISGESGAGKTESTKLILQYLASASGQHSWVEQQILEANPILEAFGNAKTVRNDNSSRFGKYIDIKFNKNGNIEGAKIEQYLLEKSRIVSQNEGERNYHIFYSMLAGLPKEKKKQLDLLDANNYEYLRGGKVLTCDGRNEASEFSDIMAAFKVLNFTEKEMSDIWCLLSSILHVGNIRFRSGASSHSETSEIADQGLNEKISKLLGVNKFDLTVALTKRTIYASGDQVVANLSKEFASDSRNAFAKGIYGQLFIFIVDKINSAISQVKGRGRGSIGVLDIFGFENFNLNSFEQLCINYANESLQQFFVQHIFKMEQEYYTKEGINWSNISFIDNQQVLNLLAVKPLNVFALIDEESKFPNGTDFSMLSKMHKQHSSHESYLKPKSDMTPSFGIQHFAGGVFYDTPGFLEKNRDSFSQDLKNLVLSSRNDLLKDIFKSEQNAKMKKTLSSQFRTSLEMLMNALNACHPFFVRCIKPNEFKKPQIFDRALCTRQLRYSGMMETAKIRQAGYPIRYSYIEFVDRFRYLAKGIPPSTKGGCRSSAENICKAVLEKRSDYQFGNTKVFLKHQDNEKLEELRRSILDSSILVLQKAIKGWICRRRYLKLRKAAIIIQKHYRARGYRSRYLVMRNGFQRLQASILSGKLRYEFNKTRNKIIKLQAVSKGYLERKHGQLGRISSIIRQRKLDEIELKTHGIKNYKFEATRLMQERLAEVNKEYAIRLKKLEEENERARKMVDQEFDFLDDTSLLIGDTETISSPVIDIPGVPIGDNKDIDLLDLQEYSFRKFAATYFISSLNYQHQKKPPKDALLQLPTPDDVLASQALYITIMRFMGDYPESNESASDNDRTPVMSKISQTIGRSFTNRKEYQEILRDEKKKLTMKKSDKQRLISMTLKRKTKLLDDVRRGLVEDTHAADTYKEWTNKRTGNLEKLHFITGHGILRTELRDEIYAIICKQLTGNHIKASYARGWVLLTLCVGCFPPSEKMINYLKAFIKTGPPGYAPYCEGKLNRTLQNGARSQPSSWLELIASKNKESISLQVSIPDGGEQIVLVDSATTSQEMLKELAASLNLKDTFGFSLFITLYDKVMSLGSEKDHVIDAISQCEQYTKELGYHEKSSPWSIFLRKEIFTPWHDPCHDPEATRLIYRQVVRGLKNGEYRCPTAADVASLIAVQYYVDNGPKMQKAVLQSRIGEYIPTYLLKQSENPSEWEIKIMAAFSNLICVREKLEAVKAMEFIVKYAHATWVILFSRFFEGMQVSGPELPKKTVIIAVNSNGIFMIDDQEQILMELSFAEVTLVTSETSPQIKVVINTVRKEEYAFVSMDAQNICNLIQYILDGLRKRSIYCVAIQDYKHPTGAESFLVLKKGDLIVLKNDLNGGKLKTATWGHGECNGKTGDFPTEAIYVLPTLEPPPADILTSFKKDGIVTDKPIAKSTVTTMQRMRMHTLASYAEEHFRAGRRLTTAQRGSMLVPARRMSKEELWKYSNEPIRQPLLQKVLTDDNASKEACRIFTAILKYMGDLPAPSARYSNEYTDEIFAGALKNDLLKDEVYCQIMKQLTFNRLSVSEERGWELLYLMTGLCIPSVNLLVELQNFLKTRTHPFVEHCLQRLQRTQKVGPRKLPPYSVEVEAIQHKSMEVFHKIYFPDDSDEAFEVDSMTRAIDLCKVIVSRLDLKSMDGFSLFVAISDRVFSIPYNTFFYDFLSELINWIRATKPSWGSAAQITANYQIFFMKKLWVNTVPERDPNADHIFHYHQELPKYLKGYHKLTKQDAINLAALILRARFEDNLQEVQSILAHSLKDIIPADIIKAASSSEWKKQIFAKYGNTPTSREHAKTEFLKIIHKWPTFGSTFFEVKQTTEPTYPEVILIAINRRGVNIIHPLTKDILATHEYPELSNWSSGNTYFHLTIGNIMKKTKLLCETSQGYKMDDLITSYTDFFRNESSKK</sequence>
<dbReference type="PROSITE" id="PS51016">
    <property type="entry name" value="MYTH4"/>
    <property type="match status" value="2"/>
</dbReference>
<dbReference type="EMBL" id="CAKOFQ010006668">
    <property type="protein sequence ID" value="CAH1957080.1"/>
    <property type="molecule type" value="Genomic_DNA"/>
</dbReference>
<keyword evidence="8 12" id="KW-0518">Myosin</keyword>
<keyword evidence="5" id="KW-0677">Repeat</keyword>
<protein>
    <recommendedName>
        <fullName evidence="20">Myosin-VIIa</fullName>
    </recommendedName>
</protein>
<feature type="domain" description="FERM" evidence="15">
    <location>
        <begin position="1187"/>
        <end position="1493"/>
    </location>
</feature>
<gene>
    <name evidence="18" type="ORF">ACAOBT_LOCUS1883</name>
</gene>
<dbReference type="InterPro" id="IPR029071">
    <property type="entry name" value="Ubiquitin-like_domsf"/>
</dbReference>
<dbReference type="InterPro" id="IPR000048">
    <property type="entry name" value="IQ_motif_EF-hand-BS"/>
</dbReference>
<dbReference type="Pfam" id="PF21989">
    <property type="entry name" value="RA_2"/>
    <property type="match status" value="2"/>
</dbReference>
<proteinExistence type="inferred from homology"/>
<evidence type="ECO:0000256" key="2">
    <source>
        <dbReference type="ARBA" id="ARBA00008314"/>
    </source>
</evidence>
<keyword evidence="6 12" id="KW-0547">Nucleotide-binding</keyword>
<feature type="domain" description="Myosin motor" evidence="17">
    <location>
        <begin position="65"/>
        <end position="731"/>
    </location>
</feature>
<evidence type="ECO:0000313" key="18">
    <source>
        <dbReference type="EMBL" id="CAH1957080.1"/>
    </source>
</evidence>
<dbReference type="InterPro" id="IPR000857">
    <property type="entry name" value="MyTH4_dom"/>
</dbReference>
<dbReference type="SUPFAM" id="SSF47031">
    <property type="entry name" value="Second domain of FERM"/>
    <property type="match status" value="2"/>
</dbReference>
<comment type="similarity">
    <text evidence="2 12">Belongs to the TRAFAC class myosin-kinesin ATPase superfamily. Myosin family.</text>
</comment>
<feature type="region of interest" description="Actin-binding" evidence="12">
    <location>
        <begin position="609"/>
        <end position="631"/>
    </location>
</feature>
<dbReference type="Gene3D" id="1.25.40.530">
    <property type="entry name" value="MyTH4 domain"/>
    <property type="match status" value="2"/>
</dbReference>
<evidence type="ECO:0000256" key="11">
    <source>
        <dbReference type="PROSITE-ProRule" id="PRU00192"/>
    </source>
</evidence>
<evidence type="ECO:0000259" key="14">
    <source>
        <dbReference type="PROSITE" id="PS50002"/>
    </source>
</evidence>
<dbReference type="PRINTS" id="PR00193">
    <property type="entry name" value="MYOSINHEAVY"/>
</dbReference>
<dbReference type="SUPFAM" id="SSF50729">
    <property type="entry name" value="PH domain-like"/>
    <property type="match status" value="1"/>
</dbReference>
<keyword evidence="13" id="KW-0175">Coiled coil</keyword>
<dbReference type="Gene3D" id="3.40.850.10">
    <property type="entry name" value="Kinesin motor domain"/>
    <property type="match status" value="1"/>
</dbReference>
<dbReference type="InterPro" id="IPR019748">
    <property type="entry name" value="FERM_central"/>
</dbReference>
<feature type="domain" description="SH3" evidence="14">
    <location>
        <begin position="1491"/>
        <end position="1558"/>
    </location>
</feature>
<evidence type="ECO:0008006" key="20">
    <source>
        <dbReference type="Google" id="ProtNLM"/>
    </source>
</evidence>
<dbReference type="GO" id="GO:0030182">
    <property type="term" value="P:neuron differentiation"/>
    <property type="evidence" value="ECO:0007669"/>
    <property type="project" value="UniProtKB-ARBA"/>
</dbReference>
<feature type="domain" description="MyTH4" evidence="16">
    <location>
        <begin position="1634"/>
        <end position="1782"/>
    </location>
</feature>
<dbReference type="GO" id="GO:0009887">
    <property type="term" value="P:animal organ morphogenesis"/>
    <property type="evidence" value="ECO:0007669"/>
    <property type="project" value="UniProtKB-ARBA"/>
</dbReference>
<dbReference type="InterPro" id="IPR051567">
    <property type="entry name" value="Unconventional_Myosin_ATPase"/>
</dbReference>
<accession>A0A9P0JLH7</accession>
<evidence type="ECO:0000256" key="12">
    <source>
        <dbReference type="PROSITE-ProRule" id="PRU00782"/>
    </source>
</evidence>
<dbReference type="InterPro" id="IPR036961">
    <property type="entry name" value="Kinesin_motor_dom_sf"/>
</dbReference>
<dbReference type="PROSITE" id="PS50096">
    <property type="entry name" value="IQ"/>
    <property type="match status" value="3"/>
</dbReference>
<evidence type="ECO:0000256" key="5">
    <source>
        <dbReference type="ARBA" id="ARBA00022737"/>
    </source>
</evidence>
<dbReference type="Pfam" id="PF00063">
    <property type="entry name" value="Myosin_head"/>
    <property type="match status" value="1"/>
</dbReference>